<accession>A0A1I3B6X2</accession>
<reference evidence="1 3" key="1">
    <citation type="submission" date="2016-10" db="EMBL/GenBank/DDBJ databases">
        <authorList>
            <person name="Varghese N."/>
            <person name="Submissions S."/>
        </authorList>
    </citation>
    <scope>NUCLEOTIDE SEQUENCE [LARGE SCALE GENOMIC DNA]</scope>
    <source>
        <strain evidence="1 3">GMCC 1.11211</strain>
    </source>
</reference>
<proteinExistence type="predicted"/>
<comment type="caution">
    <text evidence="2">The sequence shown here is derived from an EMBL/GenBank/DDBJ whole genome shotgun (WGS) entry which is preliminary data.</text>
</comment>
<evidence type="ECO:0000313" key="1">
    <source>
        <dbReference type="EMBL" id="SFH58043.1"/>
    </source>
</evidence>
<gene>
    <name evidence="2" type="ORF">E3O11_11330</name>
    <name evidence="1" type="ORF">SAMN05216274_108147</name>
</gene>
<dbReference type="RefSeq" id="WP_092450058.1">
    <property type="nucleotide sequence ID" value="NZ_BKAC01000007.1"/>
</dbReference>
<organism evidence="2 4">
    <name type="scientific">Cryobacterium levicorallinum</name>
    <dbReference type="NCBI Taxonomy" id="995038"/>
    <lineage>
        <taxon>Bacteria</taxon>
        <taxon>Bacillati</taxon>
        <taxon>Actinomycetota</taxon>
        <taxon>Actinomycetes</taxon>
        <taxon>Micrococcales</taxon>
        <taxon>Microbacteriaceae</taxon>
        <taxon>Cryobacterium</taxon>
    </lineage>
</organism>
<dbReference type="InterPro" id="IPR027417">
    <property type="entry name" value="P-loop_NTPase"/>
</dbReference>
<dbReference type="EMBL" id="FOPW01000008">
    <property type="protein sequence ID" value="SFH58043.1"/>
    <property type="molecule type" value="Genomic_DNA"/>
</dbReference>
<reference evidence="2 4" key="2">
    <citation type="submission" date="2019-03" db="EMBL/GenBank/DDBJ databases">
        <title>Genomics of glacier-inhabiting Cryobacterium strains.</title>
        <authorList>
            <person name="Liu Q."/>
            <person name="Xin Y.-H."/>
        </authorList>
    </citation>
    <scope>NUCLEOTIDE SEQUENCE [LARGE SCALE GENOMIC DNA]</scope>
    <source>
        <strain evidence="2 4">Hh34</strain>
    </source>
</reference>
<evidence type="ECO:0008006" key="5">
    <source>
        <dbReference type="Google" id="ProtNLM"/>
    </source>
</evidence>
<dbReference type="STRING" id="995038.SAMN05216274_108147"/>
<evidence type="ECO:0000313" key="2">
    <source>
        <dbReference type="EMBL" id="TFB83418.1"/>
    </source>
</evidence>
<sequence length="208" mass="23396">MKLVSTPRIEFLRTLAAEILHNYGRGRTIIAVDGSEIDGSEKAGRVGFADDLAAVFRETEHTTFRASLRNFQHSRAEQQRLGGDRVDVSERLYRVGYDYSALRRVLVEPFRLGGSTGFVTEEFDPDRDAWIQPTWQTAPADAILIVDGAYSNRPELHGLWLFSVLLESEPGSDSDRQYLADVRPRDLVSAVVDNTNATLPRRVLTDRC</sequence>
<protein>
    <recommendedName>
        <fullName evidence="5">Uridine kinase</fullName>
    </recommendedName>
</protein>
<dbReference type="Gene3D" id="3.40.50.300">
    <property type="entry name" value="P-loop containing nucleotide triphosphate hydrolases"/>
    <property type="match status" value="1"/>
</dbReference>
<dbReference type="EMBL" id="SOFE01000022">
    <property type="protein sequence ID" value="TFB83418.1"/>
    <property type="molecule type" value="Genomic_DNA"/>
</dbReference>
<keyword evidence="3" id="KW-1185">Reference proteome</keyword>
<evidence type="ECO:0000313" key="3">
    <source>
        <dbReference type="Proteomes" id="UP000199681"/>
    </source>
</evidence>
<dbReference type="Proteomes" id="UP000297963">
    <property type="component" value="Unassembled WGS sequence"/>
</dbReference>
<name>A0A1I3B6X2_9MICO</name>
<dbReference type="Proteomes" id="UP000199681">
    <property type="component" value="Unassembled WGS sequence"/>
</dbReference>
<dbReference type="AlphaFoldDB" id="A0A1I3B6X2"/>
<evidence type="ECO:0000313" key="4">
    <source>
        <dbReference type="Proteomes" id="UP000297963"/>
    </source>
</evidence>